<dbReference type="EMBL" id="CAAALY010017178">
    <property type="protein sequence ID" value="VEL13248.1"/>
    <property type="molecule type" value="Genomic_DNA"/>
</dbReference>
<name>A0A448WJR4_9PLAT</name>
<dbReference type="AlphaFoldDB" id="A0A448WJR4"/>
<reference evidence="3" key="1">
    <citation type="submission" date="2018-11" db="EMBL/GenBank/DDBJ databases">
        <authorList>
            <consortium name="Pathogen Informatics"/>
        </authorList>
    </citation>
    <scope>NUCLEOTIDE SEQUENCE</scope>
</reference>
<gene>
    <name evidence="3" type="ORF">PXEA_LOCUS6688</name>
</gene>
<keyword evidence="1" id="KW-0175">Coiled coil</keyword>
<evidence type="ECO:0000256" key="2">
    <source>
        <dbReference type="SAM" id="MobiDB-lite"/>
    </source>
</evidence>
<dbReference type="Pfam" id="PF25764">
    <property type="entry name" value="KIF21A_4th"/>
    <property type="match status" value="1"/>
</dbReference>
<protein>
    <submittedName>
        <fullName evidence="3">Uncharacterized protein</fullName>
    </submittedName>
</protein>
<dbReference type="OrthoDB" id="3176171at2759"/>
<dbReference type="Proteomes" id="UP000784294">
    <property type="component" value="Unassembled WGS sequence"/>
</dbReference>
<feature type="region of interest" description="Disordered" evidence="2">
    <location>
        <begin position="1"/>
        <end position="20"/>
    </location>
</feature>
<keyword evidence="4" id="KW-1185">Reference proteome</keyword>
<evidence type="ECO:0000313" key="3">
    <source>
        <dbReference type="EMBL" id="VEL13248.1"/>
    </source>
</evidence>
<proteinExistence type="predicted"/>
<dbReference type="SUPFAM" id="SSF57997">
    <property type="entry name" value="Tropomyosin"/>
    <property type="match status" value="1"/>
</dbReference>
<comment type="caution">
    <text evidence="3">The sequence shown here is derived from an EMBL/GenBank/DDBJ whole genome shotgun (WGS) entry which is preliminary data.</text>
</comment>
<organism evidence="3 4">
    <name type="scientific">Protopolystoma xenopodis</name>
    <dbReference type="NCBI Taxonomy" id="117903"/>
    <lineage>
        <taxon>Eukaryota</taxon>
        <taxon>Metazoa</taxon>
        <taxon>Spiralia</taxon>
        <taxon>Lophotrochozoa</taxon>
        <taxon>Platyhelminthes</taxon>
        <taxon>Monogenea</taxon>
        <taxon>Polyopisthocotylea</taxon>
        <taxon>Polystomatidea</taxon>
        <taxon>Polystomatidae</taxon>
        <taxon>Protopolystoma</taxon>
    </lineage>
</organism>
<sequence>MKGSSGNSNNTSRQLNCAHQTSRREVVLHASLADISSRIDSKQRLLAELQSRTVQLDRLRQHYQRQLEVLQAKIRETEAERDSVMANLDRVEHSEHEKLKRIRSDYEKRLQSMQVSRLIIKNY</sequence>
<evidence type="ECO:0000313" key="4">
    <source>
        <dbReference type="Proteomes" id="UP000784294"/>
    </source>
</evidence>
<accession>A0A448WJR4</accession>
<feature type="coiled-coil region" evidence="1">
    <location>
        <begin position="32"/>
        <end position="94"/>
    </location>
</feature>
<evidence type="ECO:0000256" key="1">
    <source>
        <dbReference type="SAM" id="Coils"/>
    </source>
</evidence>